<dbReference type="InterPro" id="IPR000232">
    <property type="entry name" value="HSF_DNA-bd"/>
</dbReference>
<evidence type="ECO:0000256" key="1">
    <source>
        <dbReference type="ARBA" id="ARBA00004123"/>
    </source>
</evidence>
<evidence type="ECO:0000256" key="4">
    <source>
        <dbReference type="ARBA" id="ARBA00023242"/>
    </source>
</evidence>
<keyword evidence="6" id="KW-0175">Coiled coil</keyword>
<evidence type="ECO:0000256" key="3">
    <source>
        <dbReference type="ARBA" id="ARBA00023125"/>
    </source>
</evidence>
<protein>
    <submittedName>
        <fullName evidence="9">Heat shock factor protein</fullName>
    </submittedName>
</protein>
<evidence type="ECO:0000259" key="8">
    <source>
        <dbReference type="SMART" id="SM00415"/>
    </source>
</evidence>
<organism evidence="9 10">
    <name type="scientific">Escovopsis weberi</name>
    <dbReference type="NCBI Taxonomy" id="150374"/>
    <lineage>
        <taxon>Eukaryota</taxon>
        <taxon>Fungi</taxon>
        <taxon>Dikarya</taxon>
        <taxon>Ascomycota</taxon>
        <taxon>Pezizomycotina</taxon>
        <taxon>Sordariomycetes</taxon>
        <taxon>Hypocreomycetidae</taxon>
        <taxon>Hypocreales</taxon>
        <taxon>Hypocreaceae</taxon>
        <taxon>Escovopsis</taxon>
    </lineage>
</organism>
<dbReference type="FunFam" id="1.10.10.10:FF:000173">
    <property type="entry name" value="Heat shock transcription factor Hsf1"/>
    <property type="match status" value="1"/>
</dbReference>
<gene>
    <name evidence="9" type="ORF">ESCO_001715</name>
</gene>
<evidence type="ECO:0000256" key="2">
    <source>
        <dbReference type="ARBA" id="ARBA00006403"/>
    </source>
</evidence>
<evidence type="ECO:0000256" key="6">
    <source>
        <dbReference type="SAM" id="Coils"/>
    </source>
</evidence>
<keyword evidence="3" id="KW-0238">DNA-binding</keyword>
<dbReference type="GO" id="GO:0003700">
    <property type="term" value="F:DNA-binding transcription factor activity"/>
    <property type="evidence" value="ECO:0007669"/>
    <property type="project" value="InterPro"/>
</dbReference>
<dbReference type="Pfam" id="PF00447">
    <property type="entry name" value="HSF_DNA-bind"/>
    <property type="match status" value="1"/>
</dbReference>
<comment type="caution">
    <text evidence="9">The sequence shown here is derived from an EMBL/GenBank/DDBJ whole genome shotgun (WGS) entry which is preliminary data.</text>
</comment>
<dbReference type="GO" id="GO:0005634">
    <property type="term" value="C:nucleus"/>
    <property type="evidence" value="ECO:0007669"/>
    <property type="project" value="UniProtKB-SubCell"/>
</dbReference>
<dbReference type="SMART" id="SM00415">
    <property type="entry name" value="HSF"/>
    <property type="match status" value="1"/>
</dbReference>
<dbReference type="PANTHER" id="PTHR10015">
    <property type="entry name" value="HEAT SHOCK TRANSCRIPTION FACTOR"/>
    <property type="match status" value="1"/>
</dbReference>
<evidence type="ECO:0000256" key="5">
    <source>
        <dbReference type="RuleBase" id="RU004020"/>
    </source>
</evidence>
<dbReference type="OrthoDB" id="60033at2759"/>
<dbReference type="PRINTS" id="PR00056">
    <property type="entry name" value="HSFDOMAIN"/>
</dbReference>
<evidence type="ECO:0000256" key="7">
    <source>
        <dbReference type="SAM" id="MobiDB-lite"/>
    </source>
</evidence>
<dbReference type="InterPro" id="IPR036388">
    <property type="entry name" value="WH-like_DNA-bd_sf"/>
</dbReference>
<evidence type="ECO:0000313" key="10">
    <source>
        <dbReference type="Proteomes" id="UP000053831"/>
    </source>
</evidence>
<dbReference type="STRING" id="150374.A0A0M9VWH4"/>
<dbReference type="SUPFAM" id="SSF46785">
    <property type="entry name" value="Winged helix' DNA-binding domain"/>
    <property type="match status" value="1"/>
</dbReference>
<comment type="subcellular location">
    <subcellularLocation>
        <location evidence="1">Nucleus</location>
    </subcellularLocation>
</comment>
<dbReference type="Gene3D" id="1.10.10.10">
    <property type="entry name" value="Winged helix-like DNA-binding domain superfamily/Winged helix DNA-binding domain"/>
    <property type="match status" value="1"/>
</dbReference>
<accession>A0A0M9VWH4</accession>
<keyword evidence="4" id="KW-0539">Nucleus</keyword>
<feature type="domain" description="HSF-type DNA-binding" evidence="8">
    <location>
        <begin position="136"/>
        <end position="243"/>
    </location>
</feature>
<feature type="region of interest" description="Disordered" evidence="7">
    <location>
        <begin position="243"/>
        <end position="264"/>
    </location>
</feature>
<feature type="compositionally biased region" description="Polar residues" evidence="7">
    <location>
        <begin position="627"/>
        <end position="638"/>
    </location>
</feature>
<sequence length="670" mass="73614">MSTPNSRKRAAPGVSPILSIPLNVQQLYNANHDVGSNAPMQWPGLAGPSGDVPGFMNNSTAQGGNTFQGQQANRALVVSNSRNAYNGSADQWLGLGNHVQYTPQGTAGDTVEQENIEVLEERAQKVKKEAQAKRKPIAPFVQKLSSFLEEGKNEDLIRWSSDGKSFIVVDEDEFAKKLIPELFKHNNYASFVRQLNMYGFHKCVGLSDNSMRASERKNKSPSEYSNPYFRRGHPNLLWLINKPKPGGKGKKGGKIQEGDADSDDELAHEEITGLQGMTTPNMAGRSLPPAGAEPQPLPKKEMITIRDELQKVREQQKLILSAINRLQRNNDELYNQAMMFQSQHDRHQSSINAILNFLANVFRKTLEDQGSSQTVGDIISSLITNQGQQSQSGSVFDLGDFVQSQSNAGSSMGVGPSSFHPLGVTTPEMGHVTELFDSASPDLHQELKTNPRESMMRIINDHNATNATGMDLPEARALVANAPNNLDNEQRSKLVDFMAGHLTSSSGCGSRSRPRSRSRSGFCGSAIAFAHPEISTNQNDLEQLRRLQSEQDAKIHEIGDLLGPLSPSGYIPGLSHDHESYFDASTIGMDQFVGGDNFLQDDFADGNDFSFGLDETNLPGGLDLSPSPATRDTPSPTGTEEIPRDDVFAQQQRQQQQQRSDHEHKRRRVG</sequence>
<dbReference type="AlphaFoldDB" id="A0A0M9VWH4"/>
<name>A0A0M9VWH4_ESCWE</name>
<dbReference type="PANTHER" id="PTHR10015:SF427">
    <property type="entry name" value="HEAT SHOCK FACTOR PROTEIN"/>
    <property type="match status" value="1"/>
</dbReference>
<dbReference type="EMBL" id="LGSR01000006">
    <property type="protein sequence ID" value="KOS22073.1"/>
    <property type="molecule type" value="Genomic_DNA"/>
</dbReference>
<comment type="similarity">
    <text evidence="2 5">Belongs to the HSF family.</text>
</comment>
<keyword evidence="9" id="KW-0346">Stress response</keyword>
<dbReference type="Proteomes" id="UP000053831">
    <property type="component" value="Unassembled WGS sequence"/>
</dbReference>
<reference evidence="9 10" key="1">
    <citation type="submission" date="2015-07" db="EMBL/GenBank/DDBJ databases">
        <title>The genome of the fungus Escovopsis weberi, a specialized disease agent of ant agriculture.</title>
        <authorList>
            <person name="de Man T.J."/>
            <person name="Stajich J.E."/>
            <person name="Kubicek C.P."/>
            <person name="Chenthamara K."/>
            <person name="Atanasova L."/>
            <person name="Druzhinina I.S."/>
            <person name="Birnbaum S."/>
            <person name="Barribeau S.M."/>
            <person name="Teiling C."/>
            <person name="Suen G."/>
            <person name="Currie C."/>
            <person name="Gerardo N.M."/>
        </authorList>
    </citation>
    <scope>NUCLEOTIDE SEQUENCE [LARGE SCALE GENOMIC DNA]</scope>
</reference>
<evidence type="ECO:0000313" key="9">
    <source>
        <dbReference type="EMBL" id="KOS22073.1"/>
    </source>
</evidence>
<keyword evidence="10" id="KW-1185">Reference proteome</keyword>
<feature type="region of interest" description="Disordered" evidence="7">
    <location>
        <begin position="610"/>
        <end position="670"/>
    </location>
</feature>
<feature type="coiled-coil region" evidence="6">
    <location>
        <begin position="309"/>
        <end position="343"/>
    </location>
</feature>
<dbReference type="InterPro" id="IPR036390">
    <property type="entry name" value="WH_DNA-bd_sf"/>
</dbReference>
<dbReference type="GO" id="GO:0043565">
    <property type="term" value="F:sequence-specific DNA binding"/>
    <property type="evidence" value="ECO:0007669"/>
    <property type="project" value="InterPro"/>
</dbReference>
<proteinExistence type="inferred from homology"/>